<proteinExistence type="predicted"/>
<accession>A0A1T5ACP6</accession>
<organism evidence="2 3">
    <name type="scientific">Maribacter arcticus</name>
    <dbReference type="NCBI Taxonomy" id="561365"/>
    <lineage>
        <taxon>Bacteria</taxon>
        <taxon>Pseudomonadati</taxon>
        <taxon>Bacteroidota</taxon>
        <taxon>Flavobacteriia</taxon>
        <taxon>Flavobacteriales</taxon>
        <taxon>Flavobacteriaceae</taxon>
        <taxon>Maribacter</taxon>
    </lineage>
</organism>
<dbReference type="AlphaFoldDB" id="A0A1T5ACP6"/>
<reference evidence="3" key="1">
    <citation type="submission" date="2017-02" db="EMBL/GenBank/DDBJ databases">
        <authorList>
            <person name="Varghese N."/>
            <person name="Submissions S."/>
        </authorList>
    </citation>
    <scope>NUCLEOTIDE SEQUENCE [LARGE SCALE GENOMIC DNA]</scope>
    <source>
        <strain evidence="3">DSM 23546</strain>
    </source>
</reference>
<keyword evidence="1" id="KW-0472">Membrane</keyword>
<evidence type="ECO:0000313" key="2">
    <source>
        <dbReference type="EMBL" id="SKB32686.1"/>
    </source>
</evidence>
<dbReference type="Proteomes" id="UP000190339">
    <property type="component" value="Unassembled WGS sequence"/>
</dbReference>
<evidence type="ECO:0000256" key="1">
    <source>
        <dbReference type="SAM" id="Phobius"/>
    </source>
</evidence>
<keyword evidence="3" id="KW-1185">Reference proteome</keyword>
<gene>
    <name evidence="2" type="ORF">SAMN05660866_00826</name>
</gene>
<evidence type="ECO:0000313" key="3">
    <source>
        <dbReference type="Proteomes" id="UP000190339"/>
    </source>
</evidence>
<sequence>MTMGFSGHATQVLKSNRVLLKKSRSFRELRKDYLDYSQETKLHFKELTDVERKMVRDKIRAQAKKDSIQKTGIYILSLAIVLGVFYAIYNFR</sequence>
<protein>
    <submittedName>
        <fullName evidence="2">Uncharacterized protein</fullName>
    </submittedName>
</protein>
<name>A0A1T5ACP6_9FLAO</name>
<dbReference type="EMBL" id="FUYL01000002">
    <property type="protein sequence ID" value="SKB32686.1"/>
    <property type="molecule type" value="Genomic_DNA"/>
</dbReference>
<keyword evidence="1" id="KW-0812">Transmembrane</keyword>
<keyword evidence="1" id="KW-1133">Transmembrane helix</keyword>
<feature type="transmembrane region" description="Helical" evidence="1">
    <location>
        <begin position="71"/>
        <end position="89"/>
    </location>
</feature>